<dbReference type="Proteomes" id="UP000637980">
    <property type="component" value="Unassembled WGS sequence"/>
</dbReference>
<comment type="caution">
    <text evidence="2">The sequence shown here is derived from an EMBL/GenBank/DDBJ whole genome shotgun (WGS) entry which is preliminary data.</text>
</comment>
<accession>A0ABQ3DVI9</accession>
<reference evidence="3" key="1">
    <citation type="journal article" date="2019" name="Int. J. Syst. Evol. Microbiol.">
        <title>The Global Catalogue of Microorganisms (GCM) 10K type strain sequencing project: providing services to taxonomists for standard genome sequencing and annotation.</title>
        <authorList>
            <consortium name="The Broad Institute Genomics Platform"/>
            <consortium name="The Broad Institute Genome Sequencing Center for Infectious Disease"/>
            <person name="Wu L."/>
            <person name="Ma J."/>
        </authorList>
    </citation>
    <scope>NUCLEOTIDE SEQUENCE [LARGE SCALE GENOMIC DNA]</scope>
    <source>
        <strain evidence="3">KCTC 12861</strain>
    </source>
</reference>
<dbReference type="RefSeq" id="WP_189434502.1">
    <property type="nucleotide sequence ID" value="NZ_BMXE01000001.1"/>
</dbReference>
<dbReference type="InterPro" id="IPR012338">
    <property type="entry name" value="Beta-lactam/transpept-like"/>
</dbReference>
<name>A0ABQ3DVI9_9HYPH</name>
<evidence type="ECO:0000313" key="2">
    <source>
        <dbReference type="EMBL" id="GHB17686.1"/>
    </source>
</evidence>
<protein>
    <recommendedName>
        <fullName evidence="1">Beta-lactamase-related domain-containing protein</fullName>
    </recommendedName>
</protein>
<sequence length="326" mass="35865">MPDWVLSVDELTTMLKRFDVPGMAVVGIKNCAPTKPMNIGLATLNPPEPIVDNSVFEAASLSKPVFAYLVMQLVEEGVIDLDRPIADELDYARITDKQRYGQITPKMVLSHQTGLPNWAGNAGDPDRDTPIAFTNDPGTHYAYSGEAFELLRHYVESKTGKPLNQIFREHLGALMPQSTYVSPLPTGISLTRGYKSAQNTQESRGFTNLRERANAAASLVTTPRDYSRFLGWVCERKGLSEESYSAIFSPITPVPAQASSEKDPIYYGLGWGVTTQGSEVVIFHDGNNDEYRSIFALFPESDEGIVVFTNGSNGGALIDTMIEQMQ</sequence>
<keyword evidence="3" id="KW-1185">Reference proteome</keyword>
<dbReference type="InterPro" id="IPR001466">
    <property type="entry name" value="Beta-lactam-related"/>
</dbReference>
<dbReference type="Pfam" id="PF00144">
    <property type="entry name" value="Beta-lactamase"/>
    <property type="match status" value="1"/>
</dbReference>
<organism evidence="2 3">
    <name type="scientific">Pseudovibrio japonicus</name>
    <dbReference type="NCBI Taxonomy" id="366534"/>
    <lineage>
        <taxon>Bacteria</taxon>
        <taxon>Pseudomonadati</taxon>
        <taxon>Pseudomonadota</taxon>
        <taxon>Alphaproteobacteria</taxon>
        <taxon>Hyphomicrobiales</taxon>
        <taxon>Stappiaceae</taxon>
        <taxon>Pseudovibrio</taxon>
    </lineage>
</organism>
<gene>
    <name evidence="2" type="ORF">GCM10007094_01580</name>
</gene>
<evidence type="ECO:0000259" key="1">
    <source>
        <dbReference type="Pfam" id="PF00144"/>
    </source>
</evidence>
<proteinExistence type="predicted"/>
<evidence type="ECO:0000313" key="3">
    <source>
        <dbReference type="Proteomes" id="UP000637980"/>
    </source>
</evidence>
<feature type="domain" description="Beta-lactamase-related" evidence="1">
    <location>
        <begin position="19"/>
        <end position="314"/>
    </location>
</feature>
<dbReference type="PANTHER" id="PTHR46825:SF9">
    <property type="entry name" value="BETA-LACTAMASE-RELATED DOMAIN-CONTAINING PROTEIN"/>
    <property type="match status" value="1"/>
</dbReference>
<dbReference type="PANTHER" id="PTHR46825">
    <property type="entry name" value="D-ALANYL-D-ALANINE-CARBOXYPEPTIDASE/ENDOPEPTIDASE AMPH"/>
    <property type="match status" value="1"/>
</dbReference>
<dbReference type="Gene3D" id="3.40.710.10">
    <property type="entry name" value="DD-peptidase/beta-lactamase superfamily"/>
    <property type="match status" value="1"/>
</dbReference>
<dbReference type="SUPFAM" id="SSF56601">
    <property type="entry name" value="beta-lactamase/transpeptidase-like"/>
    <property type="match status" value="1"/>
</dbReference>
<dbReference type="InterPro" id="IPR050491">
    <property type="entry name" value="AmpC-like"/>
</dbReference>
<dbReference type="EMBL" id="BMXE01000001">
    <property type="protein sequence ID" value="GHB17686.1"/>
    <property type="molecule type" value="Genomic_DNA"/>
</dbReference>